<dbReference type="EMBL" id="FO704551">
    <property type="protein sequence ID" value="CDG22957.1"/>
    <property type="molecule type" value="Genomic_DNA"/>
</dbReference>
<evidence type="ECO:0000256" key="1">
    <source>
        <dbReference type="ARBA" id="ARBA00004377"/>
    </source>
</evidence>
<sequence>MQISVWFKGVSEFFHRYKSVCLLVWKERNKLTPPKRLKDEYTFLPDHLALTETPVSPLARWTGRCIITLSALTITWSYFGQIDIDVISQGKVISYGRNKIIQPLETGQIKDIWVIEGQYVHKGDALVAIDVLGAEEQHQQNVLALNTALINYQIGNSVLTSISAQKKELEWSSLLPHDNKEEILSIINSIEDEQNQQGWNMAYSLYQTWMNKNKQLIEKRHQYQLESKSVQEEIVSLSNSIQLELQRTVSYDKLYKQNYLSRHEWLNQRDKLSRLKHQHEINKNRHLELAHKINEVEREKEINTQTVLKDANEMKRNAHNDIQRLFIESKVSKKRTQTTILYSPVDGRVQQLAFHTINGVVPATQAMMVIVPDESPQEIEVRIANKDMGFIHEGQSVVIKVDSFPYTRYGYLTGQIKNVSYDSVEDKEQGFIFPAIVSLDSNKIKIDEEFVTLKAGMTVTAEIKTGKRRVIDYIISPLKTKMEESFWER</sequence>
<protein>
    <recommendedName>
        <fullName evidence="9">Membrane fusion protein (MFP) family protein</fullName>
    </recommendedName>
</protein>
<keyword evidence="4 9" id="KW-1003">Cell membrane</keyword>
<keyword evidence="7" id="KW-1133">Transmembrane helix</keyword>
<evidence type="ECO:0000256" key="8">
    <source>
        <dbReference type="ARBA" id="ARBA00023136"/>
    </source>
</evidence>
<keyword evidence="13" id="KW-1185">Reference proteome</keyword>
<dbReference type="Gene3D" id="2.40.30.170">
    <property type="match status" value="1"/>
</dbReference>
<evidence type="ECO:0000313" key="13">
    <source>
        <dbReference type="Proteomes" id="UP000032735"/>
    </source>
</evidence>
<evidence type="ECO:0000256" key="5">
    <source>
        <dbReference type="ARBA" id="ARBA00022519"/>
    </source>
</evidence>
<organism evidence="12 13">
    <name type="scientific">Xenorhabdus poinarii G6</name>
    <dbReference type="NCBI Taxonomy" id="1354304"/>
    <lineage>
        <taxon>Bacteria</taxon>
        <taxon>Pseudomonadati</taxon>
        <taxon>Pseudomonadota</taxon>
        <taxon>Gammaproteobacteria</taxon>
        <taxon>Enterobacterales</taxon>
        <taxon>Morganellaceae</taxon>
        <taxon>Xenorhabdus</taxon>
    </lineage>
</organism>
<name>A0A068R6Q4_9GAMM</name>
<comment type="subcellular location">
    <subcellularLocation>
        <location evidence="1 9">Cell inner membrane</location>
        <topology evidence="1 9">Single-pass membrane protein</topology>
    </subcellularLocation>
</comment>
<dbReference type="Pfam" id="PF26002">
    <property type="entry name" value="Beta-barrel_AprE"/>
    <property type="match status" value="1"/>
</dbReference>
<dbReference type="STRING" id="1354304.XPG1_3321"/>
<dbReference type="PRINTS" id="PR01490">
    <property type="entry name" value="RTXTOXIND"/>
</dbReference>
<dbReference type="NCBIfam" id="TIGR01843">
    <property type="entry name" value="type_I_hlyD"/>
    <property type="match status" value="1"/>
</dbReference>
<dbReference type="InterPro" id="IPR050739">
    <property type="entry name" value="MFP"/>
</dbReference>
<dbReference type="RefSeq" id="WP_052708322.1">
    <property type="nucleotide sequence ID" value="NZ_FO704551.1"/>
</dbReference>
<dbReference type="AlphaFoldDB" id="A0A068R6Q4"/>
<dbReference type="GO" id="GO:0005886">
    <property type="term" value="C:plasma membrane"/>
    <property type="evidence" value="ECO:0007669"/>
    <property type="project" value="UniProtKB-SubCell"/>
</dbReference>
<keyword evidence="8" id="KW-0472">Membrane</keyword>
<keyword evidence="5 9" id="KW-0997">Cell inner membrane</keyword>
<feature type="domain" description="AprE-like beta-barrel" evidence="11">
    <location>
        <begin position="379"/>
        <end position="466"/>
    </location>
</feature>
<reference evidence="12 13" key="1">
    <citation type="submission" date="2013-07" db="EMBL/GenBank/DDBJ databases">
        <authorList>
            <person name="Genoscope - CEA"/>
        </authorList>
    </citation>
    <scope>NUCLEOTIDE SEQUENCE [LARGE SCALE GENOMIC DNA]</scope>
    <source>
        <strain evidence="12 13">G6</strain>
    </source>
</reference>
<proteinExistence type="inferred from homology"/>
<dbReference type="PANTHER" id="PTHR30386:SF27">
    <property type="entry name" value="MEMBRANE FUSION PROTEIN (MFP) FAMILY PROTEIN"/>
    <property type="match status" value="1"/>
</dbReference>
<dbReference type="PANTHER" id="PTHR30386">
    <property type="entry name" value="MEMBRANE FUSION SUBUNIT OF EMRAB-TOLC MULTIDRUG EFFLUX PUMP"/>
    <property type="match status" value="1"/>
</dbReference>
<evidence type="ECO:0000259" key="11">
    <source>
        <dbReference type="Pfam" id="PF26002"/>
    </source>
</evidence>
<evidence type="ECO:0000256" key="2">
    <source>
        <dbReference type="ARBA" id="ARBA00009477"/>
    </source>
</evidence>
<dbReference type="InterPro" id="IPR058982">
    <property type="entry name" value="Beta-barrel_AprE"/>
</dbReference>
<comment type="similarity">
    <text evidence="2 9">Belongs to the membrane fusion protein (MFP) (TC 8.A.1) family.</text>
</comment>
<evidence type="ECO:0000256" key="9">
    <source>
        <dbReference type="RuleBase" id="RU365093"/>
    </source>
</evidence>
<evidence type="ECO:0000256" key="10">
    <source>
        <dbReference type="SAM" id="Coils"/>
    </source>
</evidence>
<evidence type="ECO:0000313" key="12">
    <source>
        <dbReference type="EMBL" id="CDG22957.1"/>
    </source>
</evidence>
<dbReference type="Proteomes" id="UP000032735">
    <property type="component" value="Chromosome"/>
</dbReference>
<evidence type="ECO:0000256" key="7">
    <source>
        <dbReference type="ARBA" id="ARBA00022989"/>
    </source>
</evidence>
<evidence type="ECO:0000256" key="6">
    <source>
        <dbReference type="ARBA" id="ARBA00022692"/>
    </source>
</evidence>
<dbReference type="GO" id="GO:0009306">
    <property type="term" value="P:protein secretion"/>
    <property type="evidence" value="ECO:0007669"/>
    <property type="project" value="InterPro"/>
</dbReference>
<accession>A0A068R6Q4</accession>
<dbReference type="InterPro" id="IPR006144">
    <property type="entry name" value="Secretion_HlyD_CS"/>
</dbReference>
<evidence type="ECO:0000256" key="4">
    <source>
        <dbReference type="ARBA" id="ARBA00022475"/>
    </source>
</evidence>
<dbReference type="HOGENOM" id="CLU_023976_0_1_6"/>
<keyword evidence="10" id="KW-0175">Coiled coil</keyword>
<keyword evidence="3 9" id="KW-0813">Transport</keyword>
<dbReference type="PROSITE" id="PS00543">
    <property type="entry name" value="HLYD_FAMILY"/>
    <property type="match status" value="1"/>
</dbReference>
<dbReference type="OrthoDB" id="9775513at2"/>
<dbReference type="InterPro" id="IPR010129">
    <property type="entry name" value="T1SS_HlyD"/>
</dbReference>
<dbReference type="KEGG" id="xpo:XPG1_3321"/>
<feature type="coiled-coil region" evidence="10">
    <location>
        <begin position="206"/>
        <end position="233"/>
    </location>
</feature>
<keyword evidence="6" id="KW-0812">Transmembrane</keyword>
<evidence type="ECO:0000256" key="3">
    <source>
        <dbReference type="ARBA" id="ARBA00022448"/>
    </source>
</evidence>
<gene>
    <name evidence="12" type="ORF">XPG1_3321</name>
</gene>